<dbReference type="PANTHER" id="PTHR30344:SF1">
    <property type="entry name" value="6-PHOSPHOGLUCONOLACTONASE"/>
    <property type="match status" value="1"/>
</dbReference>
<feature type="chain" id="PRO_5016599302" description="3-carboxymuconate cyclase protein" evidence="2">
    <location>
        <begin position="17"/>
        <end position="457"/>
    </location>
</feature>
<dbReference type="SUPFAM" id="SSF50974">
    <property type="entry name" value="Nitrous oxide reductase, N-terminal domain"/>
    <property type="match status" value="1"/>
</dbReference>
<name>A0A384JZ67_BOTFB</name>
<accession>A0A384JZ67</accession>
<protein>
    <recommendedName>
        <fullName evidence="5">3-carboxymuconate cyclase protein</fullName>
    </recommendedName>
</protein>
<dbReference type="OrthoDB" id="9972196at2759"/>
<dbReference type="InterPro" id="IPR050282">
    <property type="entry name" value="Cycloisomerase_2"/>
</dbReference>
<dbReference type="EMBL" id="CP009816">
    <property type="protein sequence ID" value="ATZ55812.1"/>
    <property type="molecule type" value="Genomic_DNA"/>
</dbReference>
<dbReference type="VEuPathDB" id="FungiDB:Bcin12g03690"/>
<evidence type="ECO:0008006" key="5">
    <source>
        <dbReference type="Google" id="ProtNLM"/>
    </source>
</evidence>
<dbReference type="RefSeq" id="XP_001552241.2">
    <property type="nucleotide sequence ID" value="XM_001552191.2"/>
</dbReference>
<reference evidence="3 4" key="3">
    <citation type="journal article" date="2017" name="Mol. Plant Pathol.">
        <title>A gapless genome sequence of the fungus Botrytis cinerea.</title>
        <authorList>
            <person name="Van Kan J.A."/>
            <person name="Stassen J.H."/>
            <person name="Mosbach A."/>
            <person name="Van Der Lee T.A."/>
            <person name="Faino L."/>
            <person name="Farmer A.D."/>
            <person name="Papasotiriou D.G."/>
            <person name="Zhou S."/>
            <person name="Seidl M.F."/>
            <person name="Cottam E."/>
            <person name="Edel D."/>
            <person name="Hahn M."/>
            <person name="Schwartz D.C."/>
            <person name="Dietrich R.A."/>
            <person name="Widdison S."/>
            <person name="Scalliet G."/>
        </authorList>
    </citation>
    <scope>NUCLEOTIDE SEQUENCE [LARGE SCALE GENOMIC DNA]</scope>
    <source>
        <strain evidence="3 4">B05.10</strain>
    </source>
</reference>
<dbReference type="GO" id="GO:0017057">
    <property type="term" value="F:6-phosphogluconolactonase activity"/>
    <property type="evidence" value="ECO:0007669"/>
    <property type="project" value="TreeGrafter"/>
</dbReference>
<comment type="similarity">
    <text evidence="1">Belongs to the cycloisomerase 2 family.</text>
</comment>
<dbReference type="KEGG" id="bfu:BCIN_12g03690"/>
<gene>
    <name evidence="3" type="ORF">BCIN_12g03690</name>
</gene>
<dbReference type="PANTHER" id="PTHR30344">
    <property type="entry name" value="6-PHOSPHOGLUCONOLACTONASE-RELATED"/>
    <property type="match status" value="1"/>
</dbReference>
<proteinExistence type="inferred from homology"/>
<feature type="signal peptide" evidence="2">
    <location>
        <begin position="1"/>
        <end position="16"/>
    </location>
</feature>
<dbReference type="AlphaFoldDB" id="A0A384JZ67"/>
<dbReference type="InterPro" id="IPR019405">
    <property type="entry name" value="Lactonase_7-beta_prop"/>
</dbReference>
<dbReference type="Pfam" id="PF10282">
    <property type="entry name" value="Lactonase"/>
    <property type="match status" value="1"/>
</dbReference>
<sequence length="457" mass="48629">MGVLLSLLLLPQISLLSTFSSSISSPIPSIFFFSPHCLKQTFPYFTMRFHARDVFVNGTITANLFVSSYIGTISTLQLSRSLNGSYALNTLSVNNVTTDNPSWLHKDPKNGILYCLNEGLSVQNGSISSFSVAGNGDLSLLGNGLTISGPVSSVLFNGGRNMAAAHYSGASLTTHNIQADGTLSPLQTLTFTMPGPGPDPLQRQLTPHPHEALLDPTEKYIIVPDLGADLVRVFSIDPATALLTEQTPCTAPPASGPRHGAFHVTDGGDTYFYLVSELANTVSSFKVTYGEGSEGMTFTNIDTHGIYGDEKIPEGAAAAECLLTPDGKHILTSSRNATLLSIPQPPTHPLNNTALPSDTIQAWSINTASNSTYGSLSFSQLFPSGGIFPRQMSLNKAGTLVAIALQRSARVVIAKRDPKTGLFGDFVADVQVGVFEGVDGLNGQVTSVIWDEVEEIY</sequence>
<reference evidence="3 4" key="1">
    <citation type="journal article" date="2011" name="PLoS Genet.">
        <title>Genomic analysis of the necrotrophic fungal pathogens Sclerotinia sclerotiorum and Botrytis cinerea.</title>
        <authorList>
            <person name="Amselem J."/>
            <person name="Cuomo C.A."/>
            <person name="van Kan J.A."/>
            <person name="Viaud M."/>
            <person name="Benito E.P."/>
            <person name="Couloux A."/>
            <person name="Coutinho P.M."/>
            <person name="de Vries R.P."/>
            <person name="Dyer P.S."/>
            <person name="Fillinger S."/>
            <person name="Fournier E."/>
            <person name="Gout L."/>
            <person name="Hahn M."/>
            <person name="Kohn L."/>
            <person name="Lapalu N."/>
            <person name="Plummer K.M."/>
            <person name="Pradier J.M."/>
            <person name="Quevillon E."/>
            <person name="Sharon A."/>
            <person name="Simon A."/>
            <person name="ten Have A."/>
            <person name="Tudzynski B."/>
            <person name="Tudzynski P."/>
            <person name="Wincker P."/>
            <person name="Andrew M."/>
            <person name="Anthouard V."/>
            <person name="Beever R.E."/>
            <person name="Beffa R."/>
            <person name="Benoit I."/>
            <person name="Bouzid O."/>
            <person name="Brault B."/>
            <person name="Chen Z."/>
            <person name="Choquer M."/>
            <person name="Collemare J."/>
            <person name="Cotton P."/>
            <person name="Danchin E.G."/>
            <person name="Da Silva C."/>
            <person name="Gautier A."/>
            <person name="Giraud C."/>
            <person name="Giraud T."/>
            <person name="Gonzalez C."/>
            <person name="Grossetete S."/>
            <person name="Guldener U."/>
            <person name="Henrissat B."/>
            <person name="Howlett B.J."/>
            <person name="Kodira C."/>
            <person name="Kretschmer M."/>
            <person name="Lappartient A."/>
            <person name="Leroch M."/>
            <person name="Levis C."/>
            <person name="Mauceli E."/>
            <person name="Neuveglise C."/>
            <person name="Oeser B."/>
            <person name="Pearson M."/>
            <person name="Poulain J."/>
            <person name="Poussereau N."/>
            <person name="Quesneville H."/>
            <person name="Rascle C."/>
            <person name="Schumacher J."/>
            <person name="Segurens B."/>
            <person name="Sexton A."/>
            <person name="Silva E."/>
            <person name="Sirven C."/>
            <person name="Soanes D.M."/>
            <person name="Talbot N.J."/>
            <person name="Templeton M."/>
            <person name="Yandava C."/>
            <person name="Yarden O."/>
            <person name="Zeng Q."/>
            <person name="Rollins J.A."/>
            <person name="Lebrun M.H."/>
            <person name="Dickman M."/>
        </authorList>
    </citation>
    <scope>NUCLEOTIDE SEQUENCE [LARGE SCALE GENOMIC DNA]</scope>
    <source>
        <strain evidence="3 4">B05.10</strain>
    </source>
</reference>
<reference evidence="3 4" key="2">
    <citation type="journal article" date="2012" name="Eukaryot. Cell">
        <title>Genome update of Botrytis cinerea strains B05.10 and T4.</title>
        <authorList>
            <person name="Staats M."/>
            <person name="van Kan J.A."/>
        </authorList>
    </citation>
    <scope>NUCLEOTIDE SEQUENCE [LARGE SCALE GENOMIC DNA]</scope>
    <source>
        <strain evidence="3 4">B05.10</strain>
    </source>
</reference>
<dbReference type="InterPro" id="IPR011045">
    <property type="entry name" value="N2O_reductase_N"/>
</dbReference>
<evidence type="ECO:0000313" key="3">
    <source>
        <dbReference type="EMBL" id="ATZ55812.1"/>
    </source>
</evidence>
<dbReference type="GeneID" id="5432761"/>
<evidence type="ECO:0000256" key="1">
    <source>
        <dbReference type="ARBA" id="ARBA00005564"/>
    </source>
</evidence>
<organism evidence="3 4">
    <name type="scientific">Botryotinia fuckeliana (strain B05.10)</name>
    <name type="common">Noble rot fungus</name>
    <name type="synonym">Botrytis cinerea</name>
    <dbReference type="NCBI Taxonomy" id="332648"/>
    <lineage>
        <taxon>Eukaryota</taxon>
        <taxon>Fungi</taxon>
        <taxon>Dikarya</taxon>
        <taxon>Ascomycota</taxon>
        <taxon>Pezizomycotina</taxon>
        <taxon>Leotiomycetes</taxon>
        <taxon>Helotiales</taxon>
        <taxon>Sclerotiniaceae</taxon>
        <taxon>Botrytis</taxon>
    </lineage>
</organism>
<keyword evidence="2" id="KW-0732">Signal</keyword>
<keyword evidence="4" id="KW-1185">Reference proteome</keyword>
<evidence type="ECO:0000313" key="4">
    <source>
        <dbReference type="Proteomes" id="UP000001798"/>
    </source>
</evidence>
<dbReference type="Proteomes" id="UP000001798">
    <property type="component" value="Chromosome 12"/>
</dbReference>
<dbReference type="Gene3D" id="2.130.10.10">
    <property type="entry name" value="YVTN repeat-like/Quinoprotein amine dehydrogenase"/>
    <property type="match status" value="1"/>
</dbReference>
<evidence type="ECO:0000256" key="2">
    <source>
        <dbReference type="SAM" id="SignalP"/>
    </source>
</evidence>
<dbReference type="InterPro" id="IPR015943">
    <property type="entry name" value="WD40/YVTN_repeat-like_dom_sf"/>
</dbReference>